<comment type="caution">
    <text evidence="1">The sequence shown here is derived from an EMBL/GenBank/DDBJ whole genome shotgun (WGS) entry which is preliminary data.</text>
</comment>
<dbReference type="AlphaFoldDB" id="A0A6A4NUC7"/>
<keyword evidence="2" id="KW-1185">Reference proteome</keyword>
<protein>
    <submittedName>
        <fullName evidence="1">Putative myrcene synthase</fullName>
    </submittedName>
</protein>
<dbReference type="EMBL" id="WOCE01000021">
    <property type="protein sequence ID" value="KAE9590117.1"/>
    <property type="molecule type" value="Genomic_DNA"/>
</dbReference>
<gene>
    <name evidence="1" type="ORF">Lalb_Chr21g0316251</name>
</gene>
<evidence type="ECO:0000313" key="2">
    <source>
        <dbReference type="Proteomes" id="UP000447434"/>
    </source>
</evidence>
<name>A0A6A4NUC7_LUPAL</name>
<accession>A0A6A4NUC7</accession>
<proteinExistence type="predicted"/>
<reference evidence="2" key="1">
    <citation type="journal article" date="2020" name="Nat. Commun.">
        <title>Genome sequence of the cluster root forming white lupin.</title>
        <authorList>
            <person name="Hufnagel B."/>
            <person name="Marques A."/>
            <person name="Soriano A."/>
            <person name="Marques L."/>
            <person name="Divol F."/>
            <person name="Doumas P."/>
            <person name="Sallet E."/>
            <person name="Mancinotti D."/>
            <person name="Carrere S."/>
            <person name="Marande W."/>
            <person name="Arribat S."/>
            <person name="Keller J."/>
            <person name="Huneau C."/>
            <person name="Blein T."/>
            <person name="Aime D."/>
            <person name="Laguerre M."/>
            <person name="Taylor J."/>
            <person name="Schubert V."/>
            <person name="Nelson M."/>
            <person name="Geu-Flores F."/>
            <person name="Crespi M."/>
            <person name="Gallardo-Guerrero K."/>
            <person name="Delaux P.-M."/>
            <person name="Salse J."/>
            <person name="Berges H."/>
            <person name="Guyot R."/>
            <person name="Gouzy J."/>
            <person name="Peret B."/>
        </authorList>
    </citation>
    <scope>NUCLEOTIDE SEQUENCE [LARGE SCALE GENOMIC DNA]</scope>
    <source>
        <strain evidence="2">cv. Amiga</strain>
    </source>
</reference>
<dbReference type="OrthoDB" id="1936865at2759"/>
<evidence type="ECO:0000313" key="1">
    <source>
        <dbReference type="EMBL" id="KAE9590117.1"/>
    </source>
</evidence>
<organism evidence="1 2">
    <name type="scientific">Lupinus albus</name>
    <name type="common">White lupine</name>
    <name type="synonym">Lupinus termis</name>
    <dbReference type="NCBI Taxonomy" id="3870"/>
    <lineage>
        <taxon>Eukaryota</taxon>
        <taxon>Viridiplantae</taxon>
        <taxon>Streptophyta</taxon>
        <taxon>Embryophyta</taxon>
        <taxon>Tracheophyta</taxon>
        <taxon>Spermatophyta</taxon>
        <taxon>Magnoliopsida</taxon>
        <taxon>eudicotyledons</taxon>
        <taxon>Gunneridae</taxon>
        <taxon>Pentapetalae</taxon>
        <taxon>rosids</taxon>
        <taxon>fabids</taxon>
        <taxon>Fabales</taxon>
        <taxon>Fabaceae</taxon>
        <taxon>Papilionoideae</taxon>
        <taxon>50 kb inversion clade</taxon>
        <taxon>genistoids sensu lato</taxon>
        <taxon>core genistoids</taxon>
        <taxon>Genisteae</taxon>
        <taxon>Lupinus</taxon>
    </lineage>
</organism>
<dbReference type="Proteomes" id="UP000447434">
    <property type="component" value="Chromosome 21"/>
</dbReference>
<sequence>MALLQLASLPNSFTNMLHLERKSAFTATKPFQCRASNKSFPNSQTIPRRSAKFQPSTWNYDYIQSLNSEYMASFHSSSLIFFKSLCINYIFYPMYSRF</sequence>